<evidence type="ECO:0000313" key="1">
    <source>
        <dbReference type="EMBL" id="KAG8082875.1"/>
    </source>
</evidence>
<reference evidence="1" key="1">
    <citation type="journal article" date="2021" name="bioRxiv">
        <title>Whole Genome Assembly and Annotation of Northern Wild Rice, Zizania palustris L., Supports a Whole Genome Duplication in the Zizania Genus.</title>
        <authorList>
            <person name="Haas M."/>
            <person name="Kono T."/>
            <person name="Macchietto M."/>
            <person name="Millas R."/>
            <person name="McGilp L."/>
            <person name="Shao M."/>
            <person name="Duquette J."/>
            <person name="Hirsch C.N."/>
            <person name="Kimball J."/>
        </authorList>
    </citation>
    <scope>NUCLEOTIDE SEQUENCE</scope>
    <source>
        <tissue evidence="1">Fresh leaf tissue</tissue>
    </source>
</reference>
<gene>
    <name evidence="1" type="ORF">GUJ93_ZPchr0014g46976</name>
</gene>
<evidence type="ECO:0000313" key="2">
    <source>
        <dbReference type="Proteomes" id="UP000729402"/>
    </source>
</evidence>
<dbReference type="Proteomes" id="UP000729402">
    <property type="component" value="Unassembled WGS sequence"/>
</dbReference>
<keyword evidence="2" id="KW-1185">Reference proteome</keyword>
<protein>
    <submittedName>
        <fullName evidence="1">Uncharacterized protein</fullName>
    </submittedName>
</protein>
<sequence length="111" mass="13193">MLQHIRNGDSKKCSFLDHPRTSHSDVSTIHNQLHVIFQYQNILMLTYLPSCPENTVPTYTLLVQEKMPKSHKHQITNQKRNVLFLIIQEHRTQMYQPFIISYMLYSSTKTF</sequence>
<comment type="caution">
    <text evidence="1">The sequence shown here is derived from an EMBL/GenBank/DDBJ whole genome shotgun (WGS) entry which is preliminary data.</text>
</comment>
<organism evidence="1 2">
    <name type="scientific">Zizania palustris</name>
    <name type="common">Northern wild rice</name>
    <dbReference type="NCBI Taxonomy" id="103762"/>
    <lineage>
        <taxon>Eukaryota</taxon>
        <taxon>Viridiplantae</taxon>
        <taxon>Streptophyta</taxon>
        <taxon>Embryophyta</taxon>
        <taxon>Tracheophyta</taxon>
        <taxon>Spermatophyta</taxon>
        <taxon>Magnoliopsida</taxon>
        <taxon>Liliopsida</taxon>
        <taxon>Poales</taxon>
        <taxon>Poaceae</taxon>
        <taxon>BOP clade</taxon>
        <taxon>Oryzoideae</taxon>
        <taxon>Oryzeae</taxon>
        <taxon>Zizaniinae</taxon>
        <taxon>Zizania</taxon>
    </lineage>
</organism>
<accession>A0A8J5VV82</accession>
<reference evidence="1" key="2">
    <citation type="submission" date="2021-02" db="EMBL/GenBank/DDBJ databases">
        <authorList>
            <person name="Kimball J.A."/>
            <person name="Haas M.W."/>
            <person name="Macchietto M."/>
            <person name="Kono T."/>
            <person name="Duquette J."/>
            <person name="Shao M."/>
        </authorList>
    </citation>
    <scope>NUCLEOTIDE SEQUENCE</scope>
    <source>
        <tissue evidence="1">Fresh leaf tissue</tissue>
    </source>
</reference>
<name>A0A8J5VV82_ZIZPA</name>
<dbReference type="EMBL" id="JAAALK010000086">
    <property type="protein sequence ID" value="KAG8082875.1"/>
    <property type="molecule type" value="Genomic_DNA"/>
</dbReference>
<dbReference type="AlphaFoldDB" id="A0A8J5VV82"/>
<proteinExistence type="predicted"/>